<evidence type="ECO:0000313" key="3">
    <source>
        <dbReference type="Proteomes" id="UP000003844"/>
    </source>
</evidence>
<proteinExistence type="predicted"/>
<reference evidence="3" key="1">
    <citation type="journal article" date="2012" name="Stand. Genomic Sci.">
        <title>Genome sequence of the Antarctic rhodopsins-containing flavobacterium Gillisia limnaea type strain (R-8282(T)).</title>
        <authorList>
            <person name="Riedel T."/>
            <person name="Held B."/>
            <person name="Nolan M."/>
            <person name="Lucas S."/>
            <person name="Lapidus A."/>
            <person name="Tice H."/>
            <person name="Del Rio T.G."/>
            <person name="Cheng J.F."/>
            <person name="Han C."/>
            <person name="Tapia R."/>
            <person name="Goodwin L.A."/>
            <person name="Pitluck S."/>
            <person name="Liolios K."/>
            <person name="Mavromatis K."/>
            <person name="Pagani I."/>
            <person name="Ivanova N."/>
            <person name="Mikhailova N."/>
            <person name="Pati A."/>
            <person name="Chen A."/>
            <person name="Palaniappan K."/>
            <person name="Land M."/>
            <person name="Rohde M."/>
            <person name="Tindall B.J."/>
            <person name="Detter J.C."/>
            <person name="Goker M."/>
            <person name="Bristow J."/>
            <person name="Eisen J.A."/>
            <person name="Markowitz V."/>
            <person name="Hugenholtz P."/>
            <person name="Kyrpides N.C."/>
            <person name="Klenk H.P."/>
            <person name="Woyke T."/>
        </authorList>
    </citation>
    <scope>NUCLEOTIDE SEQUENCE [LARGE SCALE GENOMIC DNA]</scope>
    <source>
        <strain evidence="3">DSM 15749 / LMG 21470 / R-8282</strain>
    </source>
</reference>
<feature type="region of interest" description="Disordered" evidence="1">
    <location>
        <begin position="172"/>
        <end position="195"/>
    </location>
</feature>
<evidence type="ECO:0000256" key="1">
    <source>
        <dbReference type="SAM" id="MobiDB-lite"/>
    </source>
</evidence>
<keyword evidence="3" id="KW-1185">Reference proteome</keyword>
<dbReference type="eggNOG" id="ENOG5032S4P">
    <property type="taxonomic scope" value="Bacteria"/>
</dbReference>
<protein>
    <submittedName>
        <fullName evidence="2">Uncharacterized protein</fullName>
    </submittedName>
</protein>
<dbReference type="AlphaFoldDB" id="H2BWR0"/>
<dbReference type="HOGENOM" id="CLU_115315_0_0_10"/>
<dbReference type="STRING" id="865937.Gilli_2412"/>
<sequence>MKNLFLILLALCLLGCEEPKNLEENAAKKVEDSIAFSQNLKVSNQEVILLPEASAITSEWLAYLTAQIEIDNFREYTVNEAVSNARPIAEIMRSLRETLPDTLKSNATEARLAVIYTKAKVLEQSSKKRNPDPLEIATIAEEIPTEFNNFKIQINELFLKTLEQFEMELDEFDADQERDTTETSKPPVPVMENPV</sequence>
<dbReference type="EMBL" id="JH594606">
    <property type="protein sequence ID" value="EHQ03038.1"/>
    <property type="molecule type" value="Genomic_DNA"/>
</dbReference>
<gene>
    <name evidence="2" type="ORF">Gilli_2412</name>
</gene>
<dbReference type="OrthoDB" id="1453598at2"/>
<name>H2BWR0_GILLR</name>
<dbReference type="Proteomes" id="UP000003844">
    <property type="component" value="Unassembled WGS sequence"/>
</dbReference>
<evidence type="ECO:0000313" key="2">
    <source>
        <dbReference type="EMBL" id="EHQ03038.1"/>
    </source>
</evidence>
<accession>H2BWR0</accession>
<organism evidence="2 3">
    <name type="scientific">Gillisia limnaea (strain DSM 15749 / LMG 21470 / R-8282)</name>
    <dbReference type="NCBI Taxonomy" id="865937"/>
    <lineage>
        <taxon>Bacteria</taxon>
        <taxon>Pseudomonadati</taxon>
        <taxon>Bacteroidota</taxon>
        <taxon>Flavobacteriia</taxon>
        <taxon>Flavobacteriales</taxon>
        <taxon>Flavobacteriaceae</taxon>
        <taxon>Gillisia</taxon>
    </lineage>
</organism>
<dbReference type="RefSeq" id="WP_006989346.1">
    <property type="nucleotide sequence ID" value="NZ_JH594606.1"/>
</dbReference>